<dbReference type="InterPro" id="IPR019775">
    <property type="entry name" value="WD40_repeat_CS"/>
</dbReference>
<feature type="repeat" description="WD" evidence="3">
    <location>
        <begin position="12"/>
        <end position="53"/>
    </location>
</feature>
<dbReference type="PANTHER" id="PTHR47822:SF2">
    <property type="entry name" value="F-BOX AND WD-40 DOMAIN PROTEIN 7"/>
    <property type="match status" value="1"/>
</dbReference>
<dbReference type="InterPro" id="IPR001680">
    <property type="entry name" value="WD40_rpt"/>
</dbReference>
<evidence type="ECO:0000256" key="4">
    <source>
        <dbReference type="SAM" id="MobiDB-lite"/>
    </source>
</evidence>
<keyword evidence="2" id="KW-0677">Repeat</keyword>
<dbReference type="AlphaFoldDB" id="A0A7S2RM78"/>
<evidence type="ECO:0000256" key="2">
    <source>
        <dbReference type="ARBA" id="ARBA00022737"/>
    </source>
</evidence>
<dbReference type="Pfam" id="PF00400">
    <property type="entry name" value="WD40"/>
    <property type="match status" value="3"/>
</dbReference>
<dbReference type="PROSITE" id="PS50294">
    <property type="entry name" value="WD_REPEATS_REGION"/>
    <property type="match status" value="2"/>
</dbReference>
<organism evidence="5">
    <name type="scientific">Mucochytrium quahogii</name>
    <dbReference type="NCBI Taxonomy" id="96639"/>
    <lineage>
        <taxon>Eukaryota</taxon>
        <taxon>Sar</taxon>
        <taxon>Stramenopiles</taxon>
        <taxon>Bigyra</taxon>
        <taxon>Labyrinthulomycetes</taxon>
        <taxon>Thraustochytrida</taxon>
        <taxon>Thraustochytriidae</taxon>
        <taxon>Mucochytrium</taxon>
    </lineage>
</organism>
<dbReference type="InterPro" id="IPR015943">
    <property type="entry name" value="WD40/YVTN_repeat-like_dom_sf"/>
</dbReference>
<dbReference type="PANTHER" id="PTHR47822">
    <property type="entry name" value="CARBOHYDRATE BINDING DOMAIN CONTAINING PROTEIN"/>
    <property type="match status" value="1"/>
</dbReference>
<protein>
    <recommendedName>
        <fullName evidence="6">Anaphase-promoting complex subunit 4 WD40 domain-containing protein</fullName>
    </recommendedName>
</protein>
<accession>A0A7S2RM78</accession>
<dbReference type="PROSITE" id="PS50082">
    <property type="entry name" value="WD_REPEATS_2"/>
    <property type="match status" value="3"/>
</dbReference>
<name>A0A7S2RM78_9STRA</name>
<dbReference type="Gene3D" id="2.130.10.10">
    <property type="entry name" value="YVTN repeat-like/Quinoprotein amine dehydrogenase"/>
    <property type="match status" value="2"/>
</dbReference>
<sequence length="377" mass="41008">MSTKRLIPLYTVSDNPSEVFSTRFSPDGKLLAAGCGDGTIRVYNSSNGRLAYELRSSKVRESMPVTGLRFRPIGASKTKNVLLAVNANGSVSHWHVTSGKCLHTIKDEHNQLYCVDYRPDGTIFATAGKDFTVRVYDEATKTLMTEMRSGIGHVTPGHSNRVFSLKFNPTDPNIMISGGWDNTVQIWDLRVEHAVRSIYGPHICGDAVDIYDNRILTGSWRTKNQLELWDYGSGEKVEEIPWSQSVVHSSTPAMLYSAQFSKGTAGMIAAGGTGSNEAKVFDRNAGNKLIGTVAGLSRGVYTVDFDPLGRKLAVAGGDTAIRILGIERKPMDSGAATTPRPHSFEGKDGEGKDDYGPHSPIHDDEASFDIGHFGAHK</sequence>
<dbReference type="SUPFAM" id="SSF50978">
    <property type="entry name" value="WD40 repeat-like"/>
    <property type="match status" value="1"/>
</dbReference>
<feature type="repeat" description="WD" evidence="3">
    <location>
        <begin position="155"/>
        <end position="197"/>
    </location>
</feature>
<evidence type="ECO:0008006" key="6">
    <source>
        <dbReference type="Google" id="ProtNLM"/>
    </source>
</evidence>
<keyword evidence="1 3" id="KW-0853">WD repeat</keyword>
<feature type="region of interest" description="Disordered" evidence="4">
    <location>
        <begin position="331"/>
        <end position="377"/>
    </location>
</feature>
<dbReference type="SMART" id="SM00320">
    <property type="entry name" value="WD40"/>
    <property type="match status" value="5"/>
</dbReference>
<gene>
    <name evidence="5" type="ORF">QSP1433_LOCUS4993</name>
</gene>
<dbReference type="InterPro" id="IPR036322">
    <property type="entry name" value="WD40_repeat_dom_sf"/>
</dbReference>
<feature type="repeat" description="WD" evidence="3">
    <location>
        <begin position="105"/>
        <end position="146"/>
    </location>
</feature>
<evidence type="ECO:0000256" key="3">
    <source>
        <dbReference type="PROSITE-ProRule" id="PRU00221"/>
    </source>
</evidence>
<dbReference type="EMBL" id="HBHK01008072">
    <property type="protein sequence ID" value="CAD9675244.1"/>
    <property type="molecule type" value="Transcribed_RNA"/>
</dbReference>
<evidence type="ECO:0000256" key="1">
    <source>
        <dbReference type="ARBA" id="ARBA00022574"/>
    </source>
</evidence>
<evidence type="ECO:0000313" key="5">
    <source>
        <dbReference type="EMBL" id="CAD9675244.1"/>
    </source>
</evidence>
<feature type="compositionally biased region" description="Basic and acidic residues" evidence="4">
    <location>
        <begin position="342"/>
        <end position="365"/>
    </location>
</feature>
<reference evidence="5" key="1">
    <citation type="submission" date="2021-01" db="EMBL/GenBank/DDBJ databases">
        <authorList>
            <person name="Corre E."/>
            <person name="Pelletier E."/>
            <person name="Niang G."/>
            <person name="Scheremetjew M."/>
            <person name="Finn R."/>
            <person name="Kale V."/>
            <person name="Holt S."/>
            <person name="Cochrane G."/>
            <person name="Meng A."/>
            <person name="Brown T."/>
            <person name="Cohen L."/>
        </authorList>
    </citation>
    <scope>NUCLEOTIDE SEQUENCE</scope>
    <source>
        <strain evidence="5">NY070348D</strain>
    </source>
</reference>
<dbReference type="PROSITE" id="PS00678">
    <property type="entry name" value="WD_REPEATS_1"/>
    <property type="match status" value="1"/>
</dbReference>
<proteinExistence type="predicted"/>